<dbReference type="InterPro" id="IPR036162">
    <property type="entry name" value="Resolvase-like_N_sf"/>
</dbReference>
<evidence type="ECO:0000259" key="2">
    <source>
        <dbReference type="PROSITE" id="PS51736"/>
    </source>
</evidence>
<sequence length="183" mass="20320">MAVIGYVRPSSLEQGTALQVETLYKAGCEVIREEKRVGATMAGRKELRTILNFIRAGDVLMVTRLHILAASITSLQDILRELHTKGASLKTIERPIDTSKPTGRMFLDVLEVLYEFEAELLRERRVDSIAKAKSDGSYRGRQPTIDPAAIARLRARGLGPTDIAKKLAISRASVYRLLRSNVT</sequence>
<dbReference type="Pfam" id="PF00239">
    <property type="entry name" value="Resolvase"/>
    <property type="match status" value="1"/>
</dbReference>
<dbReference type="Gene3D" id="3.40.50.1390">
    <property type="entry name" value="Resolvase, N-terminal catalytic domain"/>
    <property type="match status" value="1"/>
</dbReference>
<dbReference type="SUPFAM" id="SSF53041">
    <property type="entry name" value="Resolvase-like"/>
    <property type="match status" value="1"/>
</dbReference>
<dbReference type="Proteomes" id="UP001597299">
    <property type="component" value="Unassembled WGS sequence"/>
</dbReference>
<name>A0ABW4Z5H2_9HYPH</name>
<protein>
    <submittedName>
        <fullName evidence="3">Recombinase family protein</fullName>
    </submittedName>
</protein>
<dbReference type="PROSITE" id="PS51736">
    <property type="entry name" value="RECOMBINASES_3"/>
    <property type="match status" value="1"/>
</dbReference>
<organism evidence="3 4">
    <name type="scientific">Ancylobacter oerskovii</name>
    <dbReference type="NCBI Taxonomy" id="459519"/>
    <lineage>
        <taxon>Bacteria</taxon>
        <taxon>Pseudomonadati</taxon>
        <taxon>Pseudomonadota</taxon>
        <taxon>Alphaproteobacteria</taxon>
        <taxon>Hyphomicrobiales</taxon>
        <taxon>Xanthobacteraceae</taxon>
        <taxon>Ancylobacter</taxon>
    </lineage>
</organism>
<dbReference type="CDD" id="cd03768">
    <property type="entry name" value="SR_ResInv"/>
    <property type="match status" value="1"/>
</dbReference>
<evidence type="ECO:0000256" key="1">
    <source>
        <dbReference type="ARBA" id="ARBA00009913"/>
    </source>
</evidence>
<evidence type="ECO:0000313" key="3">
    <source>
        <dbReference type="EMBL" id="MFD2143749.1"/>
    </source>
</evidence>
<dbReference type="EMBL" id="JBHUHD010000004">
    <property type="protein sequence ID" value="MFD2143749.1"/>
    <property type="molecule type" value="Genomic_DNA"/>
</dbReference>
<feature type="domain" description="Resolvase/invertase-type recombinase catalytic" evidence="2">
    <location>
        <begin position="2"/>
        <end position="136"/>
    </location>
</feature>
<dbReference type="Gene3D" id="1.10.10.60">
    <property type="entry name" value="Homeodomain-like"/>
    <property type="match status" value="1"/>
</dbReference>
<dbReference type="SMART" id="SM00857">
    <property type="entry name" value="Resolvase"/>
    <property type="match status" value="1"/>
</dbReference>
<dbReference type="PANTHER" id="PTHR30461">
    <property type="entry name" value="DNA-INVERTASE FROM LAMBDOID PROPHAGE"/>
    <property type="match status" value="1"/>
</dbReference>
<evidence type="ECO:0000313" key="4">
    <source>
        <dbReference type="Proteomes" id="UP001597299"/>
    </source>
</evidence>
<keyword evidence="4" id="KW-1185">Reference proteome</keyword>
<dbReference type="InterPro" id="IPR050639">
    <property type="entry name" value="SSR_resolvase"/>
</dbReference>
<gene>
    <name evidence="3" type="ORF">ACFSNC_25565</name>
</gene>
<comment type="similarity">
    <text evidence="1">Belongs to the site-specific recombinase resolvase family.</text>
</comment>
<accession>A0ABW4Z5H2</accession>
<dbReference type="RefSeq" id="WP_213351807.1">
    <property type="nucleotide sequence ID" value="NZ_JAHBGB010000008.1"/>
</dbReference>
<proteinExistence type="inferred from homology"/>
<dbReference type="InterPro" id="IPR009057">
    <property type="entry name" value="Homeodomain-like_sf"/>
</dbReference>
<dbReference type="InterPro" id="IPR006119">
    <property type="entry name" value="Resolv_N"/>
</dbReference>
<dbReference type="PANTHER" id="PTHR30461:SF26">
    <property type="entry name" value="RESOLVASE HOMOLOG YNEB"/>
    <property type="match status" value="1"/>
</dbReference>
<dbReference type="SUPFAM" id="SSF46689">
    <property type="entry name" value="Homeodomain-like"/>
    <property type="match status" value="1"/>
</dbReference>
<reference evidence="4" key="1">
    <citation type="journal article" date="2019" name="Int. J. Syst. Evol. Microbiol.">
        <title>The Global Catalogue of Microorganisms (GCM) 10K type strain sequencing project: providing services to taxonomists for standard genome sequencing and annotation.</title>
        <authorList>
            <consortium name="The Broad Institute Genomics Platform"/>
            <consortium name="The Broad Institute Genome Sequencing Center for Infectious Disease"/>
            <person name="Wu L."/>
            <person name="Ma J."/>
        </authorList>
    </citation>
    <scope>NUCLEOTIDE SEQUENCE [LARGE SCALE GENOMIC DNA]</scope>
    <source>
        <strain evidence="4">CCM 7435</strain>
    </source>
</reference>
<comment type="caution">
    <text evidence="3">The sequence shown here is derived from an EMBL/GenBank/DDBJ whole genome shotgun (WGS) entry which is preliminary data.</text>
</comment>